<dbReference type="FunCoup" id="A0A0L0H9S1">
    <property type="interactions" value="230"/>
</dbReference>
<evidence type="ECO:0000256" key="8">
    <source>
        <dbReference type="SAM" id="MobiDB-lite"/>
    </source>
</evidence>
<dbReference type="InterPro" id="IPR026591">
    <property type="entry name" value="Sirtuin_cat_small_dom_sf"/>
</dbReference>
<dbReference type="SUPFAM" id="SSF52467">
    <property type="entry name" value="DHS-like NAD/FAD-binding domain"/>
    <property type="match status" value="1"/>
</dbReference>
<dbReference type="Proteomes" id="UP000053201">
    <property type="component" value="Unassembled WGS sequence"/>
</dbReference>
<evidence type="ECO:0000259" key="9">
    <source>
        <dbReference type="PROSITE" id="PS50305"/>
    </source>
</evidence>
<dbReference type="InterPro" id="IPR050134">
    <property type="entry name" value="NAD-dep_sirtuin_deacylases"/>
</dbReference>
<comment type="similarity">
    <text evidence="2">Belongs to the sirtuin family. Class I subfamily.</text>
</comment>
<dbReference type="PROSITE" id="PS50305">
    <property type="entry name" value="SIRTUIN"/>
    <property type="match status" value="1"/>
</dbReference>
<keyword evidence="3" id="KW-0808">Transferase</keyword>
<organism evidence="10 11">
    <name type="scientific">Spizellomyces punctatus (strain DAOM BR117)</name>
    <dbReference type="NCBI Taxonomy" id="645134"/>
    <lineage>
        <taxon>Eukaryota</taxon>
        <taxon>Fungi</taxon>
        <taxon>Fungi incertae sedis</taxon>
        <taxon>Chytridiomycota</taxon>
        <taxon>Chytridiomycota incertae sedis</taxon>
        <taxon>Chytridiomycetes</taxon>
        <taxon>Spizellomycetales</taxon>
        <taxon>Spizellomycetaceae</taxon>
        <taxon>Spizellomyces</taxon>
    </lineage>
</organism>
<dbReference type="eggNOG" id="KOG2684">
    <property type="taxonomic scope" value="Eukaryota"/>
</dbReference>
<keyword evidence="4 7" id="KW-0479">Metal-binding</keyword>
<evidence type="ECO:0000256" key="1">
    <source>
        <dbReference type="ARBA" id="ARBA00001947"/>
    </source>
</evidence>
<comment type="cofactor">
    <cofactor evidence="1">
        <name>Zn(2+)</name>
        <dbReference type="ChEBI" id="CHEBI:29105"/>
    </cofactor>
</comment>
<evidence type="ECO:0000256" key="6">
    <source>
        <dbReference type="ARBA" id="ARBA00023027"/>
    </source>
</evidence>
<dbReference type="Gene3D" id="3.30.1600.10">
    <property type="entry name" value="SIR2/SIRT2 'Small Domain"/>
    <property type="match status" value="1"/>
</dbReference>
<evidence type="ECO:0000256" key="2">
    <source>
        <dbReference type="ARBA" id="ARBA00006924"/>
    </source>
</evidence>
<reference evidence="10 11" key="1">
    <citation type="submission" date="2009-08" db="EMBL/GenBank/DDBJ databases">
        <title>The Genome Sequence of Spizellomyces punctatus strain DAOM BR117.</title>
        <authorList>
            <consortium name="The Broad Institute Genome Sequencing Platform"/>
            <person name="Russ C."/>
            <person name="Cuomo C."/>
            <person name="Shea T."/>
            <person name="Young S.K."/>
            <person name="Zeng Q."/>
            <person name="Koehrsen M."/>
            <person name="Haas B."/>
            <person name="Borodovsky M."/>
            <person name="Guigo R."/>
            <person name="Alvarado L."/>
            <person name="Berlin A."/>
            <person name="Bochicchio J."/>
            <person name="Borenstein D."/>
            <person name="Chapman S."/>
            <person name="Chen Z."/>
            <person name="Engels R."/>
            <person name="Freedman E."/>
            <person name="Gellesch M."/>
            <person name="Goldberg J."/>
            <person name="Griggs A."/>
            <person name="Gujja S."/>
            <person name="Heiman D."/>
            <person name="Hepburn T."/>
            <person name="Howarth C."/>
            <person name="Jen D."/>
            <person name="Larson L."/>
            <person name="Lewis B."/>
            <person name="Mehta T."/>
            <person name="Park D."/>
            <person name="Pearson M."/>
            <person name="Roberts A."/>
            <person name="Saif S."/>
            <person name="Shenoy N."/>
            <person name="Sisk P."/>
            <person name="Stolte C."/>
            <person name="Sykes S."/>
            <person name="Thomson T."/>
            <person name="Walk T."/>
            <person name="White J."/>
            <person name="Yandava C."/>
            <person name="Burger G."/>
            <person name="Gray M.W."/>
            <person name="Holland P.W.H."/>
            <person name="King N."/>
            <person name="Lang F.B.F."/>
            <person name="Roger A.J."/>
            <person name="Ruiz-Trillo I."/>
            <person name="Lander E."/>
            <person name="Nusbaum C."/>
        </authorList>
    </citation>
    <scope>NUCLEOTIDE SEQUENCE [LARGE SCALE GENOMIC DNA]</scope>
    <source>
        <strain evidence="10 11">DAOM BR117</strain>
    </source>
</reference>
<keyword evidence="11" id="KW-1185">Reference proteome</keyword>
<dbReference type="VEuPathDB" id="FungiDB:SPPG_09397"/>
<evidence type="ECO:0000313" key="10">
    <source>
        <dbReference type="EMBL" id="KNC98305.1"/>
    </source>
</evidence>
<feature type="binding site" evidence="7">
    <location>
        <position position="329"/>
    </location>
    <ligand>
        <name>Zn(2+)</name>
        <dbReference type="ChEBI" id="CHEBI:29105"/>
    </ligand>
</feature>
<dbReference type="GO" id="GO:0005634">
    <property type="term" value="C:nucleus"/>
    <property type="evidence" value="ECO:0007669"/>
    <property type="project" value="TreeGrafter"/>
</dbReference>
<dbReference type="GO" id="GO:0046872">
    <property type="term" value="F:metal ion binding"/>
    <property type="evidence" value="ECO:0007669"/>
    <property type="project" value="UniProtKB-KW"/>
</dbReference>
<dbReference type="PANTHER" id="PTHR11085:SF9">
    <property type="entry name" value="NAD-DEPENDENT PROTEIN DEACETYLASE SIRTUIN-1"/>
    <property type="match status" value="1"/>
</dbReference>
<dbReference type="RefSeq" id="XP_016606345.1">
    <property type="nucleotide sequence ID" value="XM_016757560.1"/>
</dbReference>
<keyword evidence="5 7" id="KW-0862">Zinc</keyword>
<feature type="binding site" evidence="7">
    <location>
        <position position="305"/>
    </location>
    <ligand>
        <name>Zn(2+)</name>
        <dbReference type="ChEBI" id="CHEBI:29105"/>
    </ligand>
</feature>
<gene>
    <name evidence="10" type="ORF">SPPG_09397</name>
</gene>
<feature type="binding site" evidence="7">
    <location>
        <position position="326"/>
    </location>
    <ligand>
        <name>Zn(2+)</name>
        <dbReference type="ChEBI" id="CHEBI:29105"/>
    </ligand>
</feature>
<feature type="active site" description="Proton acceptor" evidence="7">
    <location>
        <position position="294"/>
    </location>
</feature>
<dbReference type="PANTHER" id="PTHR11085">
    <property type="entry name" value="NAD-DEPENDENT PROTEIN DEACYLASE SIRTUIN-5, MITOCHONDRIAL-RELATED"/>
    <property type="match status" value="1"/>
</dbReference>
<evidence type="ECO:0000256" key="7">
    <source>
        <dbReference type="PROSITE-ProRule" id="PRU00236"/>
    </source>
</evidence>
<feature type="compositionally biased region" description="Basic and acidic residues" evidence="8">
    <location>
        <begin position="544"/>
        <end position="561"/>
    </location>
</feature>
<accession>A0A0L0H9S1</accession>
<dbReference type="GO" id="GO:0070403">
    <property type="term" value="F:NAD+ binding"/>
    <property type="evidence" value="ECO:0007669"/>
    <property type="project" value="InterPro"/>
</dbReference>
<evidence type="ECO:0000256" key="3">
    <source>
        <dbReference type="ARBA" id="ARBA00022679"/>
    </source>
</evidence>
<dbReference type="AlphaFoldDB" id="A0A0L0H9S1"/>
<dbReference type="InterPro" id="IPR029035">
    <property type="entry name" value="DHS-like_NAD/FAD-binding_dom"/>
</dbReference>
<proteinExistence type="inferred from homology"/>
<evidence type="ECO:0000256" key="5">
    <source>
        <dbReference type="ARBA" id="ARBA00022833"/>
    </source>
</evidence>
<dbReference type="EMBL" id="KQ257461">
    <property type="protein sequence ID" value="KNC98305.1"/>
    <property type="molecule type" value="Genomic_DNA"/>
</dbReference>
<dbReference type="InterPro" id="IPR003000">
    <property type="entry name" value="Sirtuin"/>
</dbReference>
<feature type="compositionally biased region" description="Basic and acidic residues" evidence="8">
    <location>
        <begin position="523"/>
        <end position="536"/>
    </location>
</feature>
<feature type="region of interest" description="Disordered" evidence="8">
    <location>
        <begin position="489"/>
        <end position="561"/>
    </location>
</feature>
<dbReference type="InterPro" id="IPR026590">
    <property type="entry name" value="Ssirtuin_cat_dom"/>
</dbReference>
<dbReference type="GO" id="GO:0046970">
    <property type="term" value="F:histone H4K16 deacetylase activity, NAD-dependent"/>
    <property type="evidence" value="ECO:0007669"/>
    <property type="project" value="TreeGrafter"/>
</dbReference>
<evidence type="ECO:0000313" key="11">
    <source>
        <dbReference type="Proteomes" id="UP000053201"/>
    </source>
</evidence>
<evidence type="ECO:0000256" key="4">
    <source>
        <dbReference type="ARBA" id="ARBA00022723"/>
    </source>
</evidence>
<protein>
    <recommendedName>
        <fullName evidence="9">Deacetylase sirtuin-type domain-containing protein</fullName>
    </recommendedName>
</protein>
<sequence length="561" mass="62393">MSSPFPTDVAGDEFLPPAKRVRLVEDENISPRELELGSDVLPHVEIEAENDAGEQETDMVKAERQLVGSTHGHLDDKVTSGGGGAFEETRGSAPPVIFALSEKTKQIMQDEARHLGFWDWLEKYSALPLSFLFDVFDFSLPEHLRQASDDDLLPLLKSVMMKKVAKRPKRPDINTLEQAIELLRTCKNIMVLTGAGVSVSCGIPDFRSKNGIYSRLDEFELDDPQQMFDIEYFRIQPQTFYSFAREIYPSNFKPSPSHLFIKLLEEKGKLLRNYTQNIDTLEQVAGIKRVVQCHGSFATAKCIVCGYKVPGDALEEDIFQKKVPMCPVCGEERDGIMKPDITFFGEMLPDEFDRLFAEDKEKVDLLIVMGSSLKVSPVADVKDKIPHHVPQILINMESLPHMEGFDIHLLGYCDTICAQLCRMLGWDLKHEKIPGGSSLSMNITGDQAGPDDDGNGGVQEDGSCFRQGRQPHHYLFEGAIGLADMDPAAYIPSDREDTSATSSDDDTTPPEHSEDSDADVEGDIGHKIDAELKFEGSETGPSSFRKEIESHNTADRAESSS</sequence>
<feature type="domain" description="Deacetylase sirtuin-type" evidence="9">
    <location>
        <begin position="169"/>
        <end position="427"/>
    </location>
</feature>
<feature type="binding site" evidence="7">
    <location>
        <position position="302"/>
    </location>
    <ligand>
        <name>Zn(2+)</name>
        <dbReference type="ChEBI" id="CHEBI:29105"/>
    </ligand>
</feature>
<dbReference type="GeneID" id="27692522"/>
<feature type="region of interest" description="Disordered" evidence="8">
    <location>
        <begin position="439"/>
        <end position="466"/>
    </location>
</feature>
<dbReference type="Pfam" id="PF02146">
    <property type="entry name" value="SIR2"/>
    <property type="match status" value="1"/>
</dbReference>
<dbReference type="InParanoid" id="A0A0L0H9S1"/>
<dbReference type="CDD" id="cd01408">
    <property type="entry name" value="SIRT1"/>
    <property type="match status" value="1"/>
</dbReference>
<dbReference type="OrthoDB" id="420264at2759"/>
<name>A0A0L0H9S1_SPIPD</name>
<dbReference type="Gene3D" id="3.40.50.1220">
    <property type="entry name" value="TPP-binding domain"/>
    <property type="match status" value="1"/>
</dbReference>
<keyword evidence="6" id="KW-0520">NAD</keyword>
<dbReference type="STRING" id="645134.A0A0L0H9S1"/>